<dbReference type="EMBL" id="MU091247">
    <property type="protein sequence ID" value="KAF7847116.1"/>
    <property type="molecule type" value="Genomic_DNA"/>
</dbReference>
<sequence>MPFTNASVPKLSGATQLLKYCTNKGLPERCHLHMAKSILDVLGSNYSSFLRMTLVESFPIFMLVAHPFLSVVFELNVEAPNYVTSSRITYNRRPFMDTDRISRKGAG</sequence>
<evidence type="ECO:0000313" key="1">
    <source>
        <dbReference type="EMBL" id="KAF7847116.1"/>
    </source>
</evidence>
<name>A0A8T0CLT1_CORYI</name>
<protein>
    <submittedName>
        <fullName evidence="1">Uncharacterized protein</fullName>
    </submittedName>
</protein>
<comment type="caution">
    <text evidence="1">The sequence shown here is derived from an EMBL/GenBank/DDBJ whole genome shotgun (WGS) entry which is preliminary data.</text>
</comment>
<reference evidence="1" key="1">
    <citation type="submission" date="2020-05" db="EMBL/GenBank/DDBJ databases">
        <title>WGS assembly of Corymbia citriodora subspecies variegata.</title>
        <authorList>
            <person name="Barry K."/>
            <person name="Hundley H."/>
            <person name="Shu S."/>
            <person name="Jenkins J."/>
            <person name="Grimwood J."/>
            <person name="Baten A."/>
        </authorList>
    </citation>
    <scope>NUCLEOTIDE SEQUENCE</scope>
    <source>
        <strain evidence="1">CV2-018</strain>
    </source>
</reference>
<proteinExistence type="predicted"/>
<dbReference type="Proteomes" id="UP000806378">
    <property type="component" value="Unassembled WGS sequence"/>
</dbReference>
<accession>A0A8T0CLT1</accession>
<evidence type="ECO:0000313" key="2">
    <source>
        <dbReference type="Proteomes" id="UP000806378"/>
    </source>
</evidence>
<dbReference type="AlphaFoldDB" id="A0A8T0CLT1"/>
<dbReference type="Gramene" id="rna-gnl|WGS:JABURB|Cocit.L3348.1">
    <property type="protein sequence ID" value="cds-KAF7847116.1"/>
    <property type="gene ID" value="gene-BT93_L3348"/>
</dbReference>
<organism evidence="1 2">
    <name type="scientific">Corymbia citriodora subsp. variegata</name>
    <dbReference type="NCBI Taxonomy" id="360336"/>
    <lineage>
        <taxon>Eukaryota</taxon>
        <taxon>Viridiplantae</taxon>
        <taxon>Streptophyta</taxon>
        <taxon>Embryophyta</taxon>
        <taxon>Tracheophyta</taxon>
        <taxon>Spermatophyta</taxon>
        <taxon>Magnoliopsida</taxon>
        <taxon>eudicotyledons</taxon>
        <taxon>Gunneridae</taxon>
        <taxon>Pentapetalae</taxon>
        <taxon>rosids</taxon>
        <taxon>malvids</taxon>
        <taxon>Myrtales</taxon>
        <taxon>Myrtaceae</taxon>
        <taxon>Myrtoideae</taxon>
        <taxon>Eucalypteae</taxon>
        <taxon>Corymbia</taxon>
    </lineage>
</organism>
<gene>
    <name evidence="1" type="ORF">BT93_L3348</name>
</gene>
<keyword evidence="2" id="KW-1185">Reference proteome</keyword>